<dbReference type="PANTHER" id="PTHR42770:SF16">
    <property type="entry name" value="AMINO ACID PERMEASE"/>
    <property type="match status" value="1"/>
</dbReference>
<feature type="transmembrane region" description="Helical" evidence="6">
    <location>
        <begin position="165"/>
        <end position="184"/>
    </location>
</feature>
<evidence type="ECO:0000256" key="4">
    <source>
        <dbReference type="ARBA" id="ARBA00022989"/>
    </source>
</evidence>
<feature type="transmembrane region" description="Helical" evidence="6">
    <location>
        <begin position="433"/>
        <end position="452"/>
    </location>
</feature>
<dbReference type="Proteomes" id="UP000544110">
    <property type="component" value="Unassembled WGS sequence"/>
</dbReference>
<dbReference type="PIRSF" id="PIRSF006060">
    <property type="entry name" value="AA_transporter"/>
    <property type="match status" value="1"/>
</dbReference>
<dbReference type="Gene3D" id="1.20.1740.10">
    <property type="entry name" value="Amino acid/polyamine transporter I"/>
    <property type="match status" value="1"/>
</dbReference>
<feature type="transmembrane region" description="Helical" evidence="6">
    <location>
        <begin position="371"/>
        <end position="391"/>
    </location>
</feature>
<dbReference type="InterPro" id="IPR050367">
    <property type="entry name" value="APC_superfamily"/>
</dbReference>
<organism evidence="7 8">
    <name type="scientific">Nocardioides perillae</name>
    <dbReference type="NCBI Taxonomy" id="1119534"/>
    <lineage>
        <taxon>Bacteria</taxon>
        <taxon>Bacillati</taxon>
        <taxon>Actinomycetota</taxon>
        <taxon>Actinomycetes</taxon>
        <taxon>Propionibacteriales</taxon>
        <taxon>Nocardioidaceae</taxon>
        <taxon>Nocardioides</taxon>
    </lineage>
</organism>
<accession>A0A7Y9RVF4</accession>
<sequence length="457" mass="45417">MSATTTRPAPGRLRPRAVGLAASTVLSLASTAPAYSLAVTVGLLVGLVGDRAPLVLVAAALPVALVVLCFRELNRAEPDCGTCYAWTTRALGPVTGWLTGWVAVAACVLVLANLAQASAVYAFTVVGADDLAASRVAQGLLGTALVALVTWLAVRGITVAARTQVVLFAVEAVALVWVAARALATAPLPEPTASAAAAPAGVGAGAVAAALLVAVFLYWGWDSSFSVNEESVEPTTTPARAALLAMAGLVVLYAGTTAALLAWAGPDRLAAIGEDDLFAVLGDALLGSTGGTVLAGAVLASALASTQTTVLPAARAALAMARRGALPTGLAEVTPAGSPARVTWAVAGLATAVYLALLATSEAVLADSVAATGVLVAGYYAVTAAAVPAYFGRAARERPLARVVVPLLTATTFAAVLVVSLRDLAATSTTSLAAVLAVLAVGAGYLTLVPTARRTAP</sequence>
<evidence type="ECO:0000256" key="2">
    <source>
        <dbReference type="ARBA" id="ARBA00022475"/>
    </source>
</evidence>
<evidence type="ECO:0000256" key="6">
    <source>
        <dbReference type="SAM" id="Phobius"/>
    </source>
</evidence>
<comment type="caution">
    <text evidence="7">The sequence shown here is derived from an EMBL/GenBank/DDBJ whole genome shotgun (WGS) entry which is preliminary data.</text>
</comment>
<evidence type="ECO:0000313" key="8">
    <source>
        <dbReference type="Proteomes" id="UP000544110"/>
    </source>
</evidence>
<name>A0A7Y9RVF4_9ACTN</name>
<evidence type="ECO:0000313" key="7">
    <source>
        <dbReference type="EMBL" id="NYG54849.1"/>
    </source>
</evidence>
<keyword evidence="2" id="KW-1003">Cell membrane</keyword>
<feature type="transmembrane region" description="Helical" evidence="6">
    <location>
        <begin position="90"/>
        <end position="112"/>
    </location>
</feature>
<proteinExistence type="predicted"/>
<feature type="transmembrane region" description="Helical" evidence="6">
    <location>
        <begin position="132"/>
        <end position="153"/>
    </location>
</feature>
<keyword evidence="3 6" id="KW-0812">Transmembrane</keyword>
<evidence type="ECO:0000256" key="1">
    <source>
        <dbReference type="ARBA" id="ARBA00004651"/>
    </source>
</evidence>
<comment type="subcellular location">
    <subcellularLocation>
        <location evidence="1">Cell membrane</location>
        <topology evidence="1">Multi-pass membrane protein</topology>
    </subcellularLocation>
</comment>
<dbReference type="Pfam" id="PF13520">
    <property type="entry name" value="AA_permease_2"/>
    <property type="match status" value="1"/>
</dbReference>
<dbReference type="GO" id="GO:0022857">
    <property type="term" value="F:transmembrane transporter activity"/>
    <property type="evidence" value="ECO:0007669"/>
    <property type="project" value="InterPro"/>
</dbReference>
<reference evidence="7 8" key="1">
    <citation type="submission" date="2020-07" db="EMBL/GenBank/DDBJ databases">
        <title>Sequencing the genomes of 1000 actinobacteria strains.</title>
        <authorList>
            <person name="Klenk H.-P."/>
        </authorList>
    </citation>
    <scope>NUCLEOTIDE SEQUENCE [LARGE SCALE GENOMIC DNA]</scope>
    <source>
        <strain evidence="7 8">DSM 24552</strain>
    </source>
</reference>
<evidence type="ECO:0000256" key="3">
    <source>
        <dbReference type="ARBA" id="ARBA00022692"/>
    </source>
</evidence>
<feature type="transmembrane region" description="Helical" evidence="6">
    <location>
        <begin position="284"/>
        <end position="305"/>
    </location>
</feature>
<dbReference type="AlphaFoldDB" id="A0A7Y9RVF4"/>
<dbReference type="GO" id="GO:0005886">
    <property type="term" value="C:plasma membrane"/>
    <property type="evidence" value="ECO:0007669"/>
    <property type="project" value="UniProtKB-SubCell"/>
</dbReference>
<keyword evidence="5 6" id="KW-0472">Membrane</keyword>
<dbReference type="InterPro" id="IPR002293">
    <property type="entry name" value="AA/rel_permease1"/>
</dbReference>
<dbReference type="PANTHER" id="PTHR42770">
    <property type="entry name" value="AMINO ACID TRANSPORTER-RELATED"/>
    <property type="match status" value="1"/>
</dbReference>
<gene>
    <name evidence="7" type="ORF">BJ989_001153</name>
</gene>
<feature type="transmembrane region" description="Helical" evidence="6">
    <location>
        <begin position="52"/>
        <end position="70"/>
    </location>
</feature>
<dbReference type="EMBL" id="JACCAC010000001">
    <property type="protein sequence ID" value="NYG54849.1"/>
    <property type="molecule type" value="Genomic_DNA"/>
</dbReference>
<dbReference type="RefSeq" id="WP_179517396.1">
    <property type="nucleotide sequence ID" value="NZ_JACCAC010000001.1"/>
</dbReference>
<keyword evidence="8" id="KW-1185">Reference proteome</keyword>
<evidence type="ECO:0000256" key="5">
    <source>
        <dbReference type="ARBA" id="ARBA00023136"/>
    </source>
</evidence>
<feature type="transmembrane region" description="Helical" evidence="6">
    <location>
        <begin position="342"/>
        <end position="359"/>
    </location>
</feature>
<feature type="transmembrane region" description="Helical" evidence="6">
    <location>
        <begin position="403"/>
        <end position="421"/>
    </location>
</feature>
<feature type="transmembrane region" description="Helical" evidence="6">
    <location>
        <begin position="196"/>
        <end position="221"/>
    </location>
</feature>
<protein>
    <submittedName>
        <fullName evidence="7">Amino acid transporter</fullName>
    </submittedName>
</protein>
<keyword evidence="4 6" id="KW-1133">Transmembrane helix</keyword>
<feature type="transmembrane region" description="Helical" evidence="6">
    <location>
        <begin position="242"/>
        <end position="264"/>
    </location>
</feature>